<evidence type="ECO:0000313" key="3">
    <source>
        <dbReference type="Proteomes" id="UP001054821"/>
    </source>
</evidence>
<proteinExistence type="predicted"/>
<dbReference type="EMBL" id="JAJFAZ020000008">
    <property type="protein sequence ID" value="KAI5315132.1"/>
    <property type="molecule type" value="Genomic_DNA"/>
</dbReference>
<accession>A0AAD4V039</accession>
<gene>
    <name evidence="2" type="ORF">L3X38_044308</name>
</gene>
<keyword evidence="3" id="KW-1185">Reference proteome</keyword>
<dbReference type="Pfam" id="PF25043">
    <property type="entry name" value="DUF7788"/>
    <property type="match status" value="1"/>
</dbReference>
<comment type="caution">
    <text evidence="2">The sequence shown here is derived from an EMBL/GenBank/DDBJ whole genome shotgun (WGS) entry which is preliminary data.</text>
</comment>
<evidence type="ECO:0000313" key="2">
    <source>
        <dbReference type="EMBL" id="KAI5315132.1"/>
    </source>
</evidence>
<dbReference type="InterPro" id="IPR011205">
    <property type="entry name" value="UCP015417_vWA"/>
</dbReference>
<dbReference type="InterPro" id="IPR056690">
    <property type="entry name" value="DUF7788"/>
</dbReference>
<reference evidence="2 3" key="1">
    <citation type="journal article" date="2022" name="G3 (Bethesda)">
        <title>Whole-genome sequence and methylome profiling of the almond [Prunus dulcis (Mill.) D.A. Webb] cultivar 'Nonpareil'.</title>
        <authorList>
            <person name="D'Amico-Willman K.M."/>
            <person name="Ouma W.Z."/>
            <person name="Meulia T."/>
            <person name="Sideli G.M."/>
            <person name="Gradziel T.M."/>
            <person name="Fresnedo-Ramirez J."/>
        </authorList>
    </citation>
    <scope>NUCLEOTIDE SEQUENCE [LARGE SCALE GENOMIC DNA]</scope>
    <source>
        <strain evidence="2">Clone GOH B32 T37-40</strain>
    </source>
</reference>
<dbReference type="PANTHER" id="PTHR31373:SF17">
    <property type="entry name" value="OS06G0652100 PROTEIN"/>
    <property type="match status" value="1"/>
</dbReference>
<evidence type="ECO:0000259" key="1">
    <source>
        <dbReference type="Pfam" id="PF25043"/>
    </source>
</evidence>
<dbReference type="AlphaFoldDB" id="A0AAD4V039"/>
<sequence length="282" mass="31977">MVCFGVSLPPPFCCVKALQRAWCLRSRSCGIVKPQLTLTGGGAMRLRSIRRREAAELQWKAMVEDIKHQQKQRKDLGNFKNCLAMCLLTDMLGNHRISALSLGLVVSEMSEEPWKGMVITFGDSSSELLLHSIQGNDLKSKRKFMMQTWQNFSFAVNFPEACDMILEVAVNENLKAEKMIKKVFVFTDFASGCHWKTKYEEVRRKFMEQGYEDDAIPQVLIWGLFDLNMPSIEELHPGLTLLSGFADNLSKLFSDNGGEIGPHQLMEAAIADKEYQSLREVD</sequence>
<dbReference type="Proteomes" id="UP001054821">
    <property type="component" value="Chromosome 8"/>
</dbReference>
<dbReference type="PIRSF" id="PIRSF015417">
    <property type="entry name" value="T31B5_30_vWA"/>
    <property type="match status" value="1"/>
</dbReference>
<organism evidence="2 3">
    <name type="scientific">Prunus dulcis</name>
    <name type="common">Almond</name>
    <name type="synonym">Amygdalus dulcis</name>
    <dbReference type="NCBI Taxonomy" id="3755"/>
    <lineage>
        <taxon>Eukaryota</taxon>
        <taxon>Viridiplantae</taxon>
        <taxon>Streptophyta</taxon>
        <taxon>Embryophyta</taxon>
        <taxon>Tracheophyta</taxon>
        <taxon>Spermatophyta</taxon>
        <taxon>Magnoliopsida</taxon>
        <taxon>eudicotyledons</taxon>
        <taxon>Gunneridae</taxon>
        <taxon>Pentapetalae</taxon>
        <taxon>rosids</taxon>
        <taxon>fabids</taxon>
        <taxon>Rosales</taxon>
        <taxon>Rosaceae</taxon>
        <taxon>Amygdaloideae</taxon>
        <taxon>Amygdaleae</taxon>
        <taxon>Prunus</taxon>
    </lineage>
</organism>
<name>A0AAD4V039_PRUDU</name>
<feature type="domain" description="DUF7788" evidence="1">
    <location>
        <begin position="82"/>
        <end position="260"/>
    </location>
</feature>
<dbReference type="PANTHER" id="PTHR31373">
    <property type="entry name" value="OS06G0652100 PROTEIN"/>
    <property type="match status" value="1"/>
</dbReference>
<protein>
    <recommendedName>
        <fullName evidence="1">DUF7788 domain-containing protein</fullName>
    </recommendedName>
</protein>